<organism evidence="1 2">
    <name type="scientific">Stegodyphus mimosarum</name>
    <name type="common">African social velvet spider</name>
    <dbReference type="NCBI Taxonomy" id="407821"/>
    <lineage>
        <taxon>Eukaryota</taxon>
        <taxon>Metazoa</taxon>
        <taxon>Ecdysozoa</taxon>
        <taxon>Arthropoda</taxon>
        <taxon>Chelicerata</taxon>
        <taxon>Arachnida</taxon>
        <taxon>Araneae</taxon>
        <taxon>Araneomorphae</taxon>
        <taxon>Entelegynae</taxon>
        <taxon>Eresoidea</taxon>
        <taxon>Eresidae</taxon>
        <taxon>Stegodyphus</taxon>
    </lineage>
</organism>
<dbReference type="EMBL" id="KK121473">
    <property type="protein sequence ID" value="KFM80553.1"/>
    <property type="molecule type" value="Genomic_DNA"/>
</dbReference>
<feature type="non-terminal residue" evidence="1">
    <location>
        <position position="36"/>
    </location>
</feature>
<proteinExistence type="predicted"/>
<evidence type="ECO:0000313" key="1">
    <source>
        <dbReference type="EMBL" id="KFM80553.1"/>
    </source>
</evidence>
<name>A0A087UT64_STEMI</name>
<sequence>ICIPVNTSHQKTFNGKTTCTSNCIHHKTSPWLHIKT</sequence>
<accession>A0A087UT64</accession>
<keyword evidence="2" id="KW-1185">Reference proteome</keyword>
<protein>
    <submittedName>
        <fullName evidence="1">Uncharacterized protein</fullName>
    </submittedName>
</protein>
<reference evidence="1 2" key="1">
    <citation type="submission" date="2013-11" db="EMBL/GenBank/DDBJ databases">
        <title>Genome sequencing of Stegodyphus mimosarum.</title>
        <authorList>
            <person name="Bechsgaard J."/>
        </authorList>
    </citation>
    <scope>NUCLEOTIDE SEQUENCE [LARGE SCALE GENOMIC DNA]</scope>
</reference>
<dbReference type="Proteomes" id="UP000054359">
    <property type="component" value="Unassembled WGS sequence"/>
</dbReference>
<gene>
    <name evidence="1" type="ORF">X975_16645</name>
</gene>
<dbReference type="AlphaFoldDB" id="A0A087UT64"/>
<feature type="non-terminal residue" evidence="1">
    <location>
        <position position="1"/>
    </location>
</feature>
<evidence type="ECO:0000313" key="2">
    <source>
        <dbReference type="Proteomes" id="UP000054359"/>
    </source>
</evidence>